<organism evidence="13 14">
    <name type="scientific">Sporisorium scitamineum</name>
    <dbReference type="NCBI Taxonomy" id="49012"/>
    <lineage>
        <taxon>Eukaryota</taxon>
        <taxon>Fungi</taxon>
        <taxon>Dikarya</taxon>
        <taxon>Basidiomycota</taxon>
        <taxon>Ustilaginomycotina</taxon>
        <taxon>Ustilaginomycetes</taxon>
        <taxon>Ustilaginales</taxon>
        <taxon>Ustilaginaceae</taxon>
        <taxon>Sporisorium</taxon>
    </lineage>
</organism>
<dbReference type="EMBL" id="CCFA01000344">
    <property type="protein sequence ID" value="CDW95204.1"/>
    <property type="molecule type" value="Genomic_DNA"/>
</dbReference>
<reference evidence="12" key="2">
    <citation type="submission" date="2014-06" db="EMBL/GenBank/DDBJ databases">
        <authorList>
            <person name="Ju J."/>
            <person name="Zhang J."/>
        </authorList>
    </citation>
    <scope>NUCLEOTIDE SEQUENCE</scope>
    <source>
        <strain evidence="12">SscI8</strain>
    </source>
</reference>
<keyword evidence="6" id="KW-0175">Coiled coil</keyword>
<feature type="compositionally biased region" description="Low complexity" evidence="11">
    <location>
        <begin position="138"/>
        <end position="151"/>
    </location>
</feature>
<keyword evidence="14" id="KW-1185">Reference proteome</keyword>
<keyword evidence="8 10" id="KW-0472">Membrane</keyword>
<evidence type="ECO:0000256" key="4">
    <source>
        <dbReference type="ARBA" id="ARBA00022946"/>
    </source>
</evidence>
<proteinExistence type="inferred from homology"/>
<evidence type="ECO:0000313" key="12">
    <source>
        <dbReference type="EMBL" id="CDU24944.1"/>
    </source>
</evidence>
<feature type="compositionally biased region" description="Polar residues" evidence="11">
    <location>
        <begin position="114"/>
        <end position="125"/>
    </location>
</feature>
<comment type="subcellular location">
    <subcellularLocation>
        <location evidence="10">Mitochondrion inner membrane</location>
        <topology evidence="10">Multi-pass membrane protein</topology>
    </subcellularLocation>
</comment>
<feature type="compositionally biased region" description="Polar residues" evidence="11">
    <location>
        <begin position="152"/>
        <end position="161"/>
    </location>
</feature>
<sequence length="486" mass="53595">MQRKFATSLFVPIIRAASTSTARPGPSTRSVTFSSFSNGARGDHQHKHRNALCSSTQRRLLICTERIEAVTTLGYHVFSSASISRYADDSKEKSQPSTVELQNEDKDKKPDPQVATSNTTSTPSEKVTDQVKPPEPSPSSDHTASTSSSDTGNKSRSTTTTQSAILDRLRAATASLSSFDGLTSSTSFSTHLATLTTHTSNLLTSLRTKLSHLSTQYNTHTGYSAIEDLKSRITQLETSLDSARTLASHAKKAYLLAVQSRSASQRETNDLLSRKNSWDERDLSRYTELLRKEHALSKQQTEAEKVLERREADVQACFDEVMKAVMVRYHEEQIWSDRMRGMSTYGSLIVAGLNAFLFILAILLVEPYKRKKLAETFESRLVAAEQESRQLILASVDQFQHSLNNLLAPPSSTSTETIVEPTEPLAPLMPEWEEEPAGAVELVEAPPAAVVLETQRKREEERLVFASTLGVVVGAALSLVISACWT</sequence>
<dbReference type="AlphaFoldDB" id="A0A0F7S4W4"/>
<name>A0A0F7S4W4_9BASI</name>
<dbReference type="EMBL" id="LK056681">
    <property type="protein sequence ID" value="CDU24944.1"/>
    <property type="molecule type" value="Genomic_DNA"/>
</dbReference>
<feature type="region of interest" description="Disordered" evidence="11">
    <location>
        <begin position="19"/>
        <end position="49"/>
    </location>
</feature>
<evidence type="ECO:0000256" key="9">
    <source>
        <dbReference type="ARBA" id="ARBA00024807"/>
    </source>
</evidence>
<dbReference type="OrthoDB" id="5595506at2759"/>
<evidence type="ECO:0000256" key="5">
    <source>
        <dbReference type="ARBA" id="ARBA00022989"/>
    </source>
</evidence>
<dbReference type="GO" id="GO:0005743">
    <property type="term" value="C:mitochondrial inner membrane"/>
    <property type="evidence" value="ECO:0007669"/>
    <property type="project" value="UniProtKB-SubCell"/>
</dbReference>
<evidence type="ECO:0000313" key="13">
    <source>
        <dbReference type="EMBL" id="CDW95204.1"/>
    </source>
</evidence>
<keyword evidence="5 10" id="KW-1133">Transmembrane helix</keyword>
<dbReference type="GO" id="GO:0007007">
    <property type="term" value="P:inner mitochondrial membrane organization"/>
    <property type="evidence" value="ECO:0007669"/>
    <property type="project" value="TreeGrafter"/>
</dbReference>
<protein>
    <recommendedName>
        <fullName evidence="10">Sensitive to high expression protein 9, mitochondrial</fullName>
    </recommendedName>
</protein>
<dbReference type="InterPro" id="IPR008839">
    <property type="entry name" value="MDM33_fungi"/>
</dbReference>
<comment type="subunit">
    <text evidence="10">Homooligomer.</text>
</comment>
<dbReference type="PANTHER" id="PTHR31961">
    <property type="entry name" value="SENSITIVE TO HIGH EXPRESSION PROTEIN 9, MITOCHONDRIAL"/>
    <property type="match status" value="1"/>
</dbReference>
<keyword evidence="4 10" id="KW-0809">Transit peptide</keyword>
<evidence type="ECO:0000256" key="7">
    <source>
        <dbReference type="ARBA" id="ARBA00023128"/>
    </source>
</evidence>
<evidence type="ECO:0000256" key="10">
    <source>
        <dbReference type="RuleBase" id="RU364128"/>
    </source>
</evidence>
<accession>A0A0F7S4W4</accession>
<feature type="compositionally biased region" description="Polar residues" evidence="11">
    <location>
        <begin position="19"/>
        <end position="38"/>
    </location>
</feature>
<reference evidence="14" key="1">
    <citation type="submission" date="2014-06" db="EMBL/GenBank/DDBJ databases">
        <authorList>
            <person name="Berkman P.J."/>
        </authorList>
    </citation>
    <scope>NUCLEOTIDE SEQUENCE [LARGE SCALE GENOMIC DNA]</scope>
</reference>
<keyword evidence="2 10" id="KW-0812">Transmembrane</keyword>
<comment type="similarity">
    <text evidence="1 10">Belongs to the SHE9 family.</text>
</comment>
<comment type="function">
    <text evidence="9">Required for the maintenance of the structure of the mitochondrial inner membrane. Involved in mitochondrial morphology. Causes growth arrest when highly overexpressed.</text>
</comment>
<dbReference type="PANTHER" id="PTHR31961:SF3">
    <property type="entry name" value="SENSITIVE TO HIGH EXPRESSION PROTEIN 9, MITOCHONDRIAL"/>
    <property type="match status" value="1"/>
</dbReference>
<keyword evidence="7 10" id="KW-0496">Mitochondrion</keyword>
<keyword evidence="3 10" id="KW-0999">Mitochondrion inner membrane</keyword>
<dbReference type="Proteomes" id="UP000242770">
    <property type="component" value="Unassembled WGS sequence"/>
</dbReference>
<evidence type="ECO:0000256" key="8">
    <source>
        <dbReference type="ARBA" id="ARBA00023136"/>
    </source>
</evidence>
<feature type="transmembrane region" description="Helical" evidence="10">
    <location>
        <begin position="345"/>
        <end position="365"/>
    </location>
</feature>
<feature type="transmembrane region" description="Helical" evidence="10">
    <location>
        <begin position="463"/>
        <end position="483"/>
    </location>
</feature>
<evidence type="ECO:0000256" key="1">
    <source>
        <dbReference type="ARBA" id="ARBA00007472"/>
    </source>
</evidence>
<dbReference type="Pfam" id="PF05546">
    <property type="entry name" value="She9_MDM33"/>
    <property type="match status" value="1"/>
</dbReference>
<feature type="region of interest" description="Disordered" evidence="11">
    <location>
        <begin position="85"/>
        <end position="161"/>
    </location>
</feature>
<evidence type="ECO:0000256" key="11">
    <source>
        <dbReference type="SAM" id="MobiDB-lite"/>
    </source>
</evidence>
<gene>
    <name evidence="13" type="primary">SSCI06490.1</name>
    <name evidence="12" type="ORF">SPSC_04777</name>
</gene>
<evidence type="ECO:0000256" key="6">
    <source>
        <dbReference type="ARBA" id="ARBA00023054"/>
    </source>
</evidence>
<evidence type="ECO:0000256" key="3">
    <source>
        <dbReference type="ARBA" id="ARBA00022792"/>
    </source>
</evidence>
<evidence type="ECO:0000313" key="14">
    <source>
        <dbReference type="Proteomes" id="UP000242770"/>
    </source>
</evidence>
<evidence type="ECO:0000256" key="2">
    <source>
        <dbReference type="ARBA" id="ARBA00022692"/>
    </source>
</evidence>
<reference evidence="13" key="3">
    <citation type="submission" date="2014-06" db="EMBL/GenBank/DDBJ databases">
        <authorList>
            <person name="Berkman J.Paul."/>
        </authorList>
    </citation>
    <scope>NUCLEOTIDE SEQUENCE [LARGE SCALE GENOMIC DNA]</scope>
</reference>